<gene>
    <name evidence="2" type="ORF">AGERDE_LOCUS5733</name>
</gene>
<organism evidence="2 3">
    <name type="scientific">Ambispora gerdemannii</name>
    <dbReference type="NCBI Taxonomy" id="144530"/>
    <lineage>
        <taxon>Eukaryota</taxon>
        <taxon>Fungi</taxon>
        <taxon>Fungi incertae sedis</taxon>
        <taxon>Mucoromycota</taxon>
        <taxon>Glomeromycotina</taxon>
        <taxon>Glomeromycetes</taxon>
        <taxon>Archaeosporales</taxon>
        <taxon>Ambisporaceae</taxon>
        <taxon>Ambispora</taxon>
    </lineage>
</organism>
<evidence type="ECO:0000313" key="3">
    <source>
        <dbReference type="Proteomes" id="UP000789831"/>
    </source>
</evidence>
<keyword evidence="3" id="KW-1185">Reference proteome</keyword>
<dbReference type="InterPro" id="IPR029526">
    <property type="entry name" value="PGBD"/>
</dbReference>
<comment type="caution">
    <text evidence="2">The sequence shown here is derived from an EMBL/GenBank/DDBJ whole genome shotgun (WGS) entry which is preliminary data.</text>
</comment>
<protein>
    <submittedName>
        <fullName evidence="2">5361_t:CDS:1</fullName>
    </submittedName>
</protein>
<accession>A0A9N9AHW3</accession>
<reference evidence="2" key="1">
    <citation type="submission" date="2021-06" db="EMBL/GenBank/DDBJ databases">
        <authorList>
            <person name="Kallberg Y."/>
            <person name="Tangrot J."/>
            <person name="Rosling A."/>
        </authorList>
    </citation>
    <scope>NUCLEOTIDE SEQUENCE</scope>
    <source>
        <strain evidence="2">MT106</strain>
    </source>
</reference>
<dbReference type="OrthoDB" id="2431486at2759"/>
<feature type="domain" description="PiggyBac transposable element-derived protein" evidence="1">
    <location>
        <begin position="1"/>
        <end position="131"/>
    </location>
</feature>
<sequence length="143" mass="16449">MDNYFSSIPLFRFLWQNGIGACGTVQKTSASFPKELKLDKDIKLDWDVRSGVVVNDVLVVLWQDNRPDTMLSIIHGITGEETGKTMTKGNKHQCSKDITDQLRSYYSTQKIIRTAGSMQKQQEFRHELVWNLINFANDTDEFN</sequence>
<evidence type="ECO:0000313" key="2">
    <source>
        <dbReference type="EMBL" id="CAG8531499.1"/>
    </source>
</evidence>
<dbReference type="EMBL" id="CAJVPL010000812">
    <property type="protein sequence ID" value="CAG8531499.1"/>
    <property type="molecule type" value="Genomic_DNA"/>
</dbReference>
<dbReference type="Pfam" id="PF13843">
    <property type="entry name" value="DDE_Tnp_1_7"/>
    <property type="match status" value="1"/>
</dbReference>
<proteinExistence type="predicted"/>
<dbReference type="Proteomes" id="UP000789831">
    <property type="component" value="Unassembled WGS sequence"/>
</dbReference>
<evidence type="ECO:0000259" key="1">
    <source>
        <dbReference type="Pfam" id="PF13843"/>
    </source>
</evidence>
<dbReference type="AlphaFoldDB" id="A0A9N9AHW3"/>
<name>A0A9N9AHW3_9GLOM</name>